<name>A0A9D7QHQ4_9RHOO</name>
<comment type="caution">
    <text evidence="2">The sequence shown here is derived from an EMBL/GenBank/DDBJ whole genome shotgun (WGS) entry which is preliminary data.</text>
</comment>
<dbReference type="Pfam" id="PF12279">
    <property type="entry name" value="DUF3619"/>
    <property type="match status" value="1"/>
</dbReference>
<keyword evidence="1" id="KW-0472">Membrane</keyword>
<organism evidence="2 3">
    <name type="scientific">Candidatus Dechloromonas phosphorivorans</name>
    <dbReference type="NCBI Taxonomy" id="2899244"/>
    <lineage>
        <taxon>Bacteria</taxon>
        <taxon>Pseudomonadati</taxon>
        <taxon>Pseudomonadota</taxon>
        <taxon>Betaproteobacteria</taxon>
        <taxon>Rhodocyclales</taxon>
        <taxon>Azonexaceae</taxon>
        <taxon>Dechloromonas</taxon>
    </lineage>
</organism>
<dbReference type="Proteomes" id="UP000808146">
    <property type="component" value="Unassembled WGS sequence"/>
</dbReference>
<dbReference type="EMBL" id="JADKBR010000001">
    <property type="protein sequence ID" value="MBK8889339.1"/>
    <property type="molecule type" value="Genomic_DNA"/>
</dbReference>
<evidence type="ECO:0000313" key="2">
    <source>
        <dbReference type="EMBL" id="MBK8889339.1"/>
    </source>
</evidence>
<feature type="transmembrane region" description="Helical" evidence="1">
    <location>
        <begin position="70"/>
        <end position="86"/>
    </location>
</feature>
<gene>
    <name evidence="2" type="ORF">IPN75_02595</name>
</gene>
<sequence length="128" mass="14554">MNEERYASRVRQALNHGLKDIPPASARRLEAARHLALSRQKQEVPRLALAGQHGHGHFHFSSDNRHLRQVLAVLALLLGMWISFYMDSLTYVSAIEEVDSALLSDDLPPEAFLDNDFFEWLKDDTSAE</sequence>
<evidence type="ECO:0000256" key="1">
    <source>
        <dbReference type="SAM" id="Phobius"/>
    </source>
</evidence>
<evidence type="ECO:0000313" key="3">
    <source>
        <dbReference type="Proteomes" id="UP000808146"/>
    </source>
</evidence>
<keyword evidence="1" id="KW-0812">Transmembrane</keyword>
<protein>
    <submittedName>
        <fullName evidence="2">DUF3619 family protein</fullName>
    </submittedName>
</protein>
<keyword evidence="1" id="KW-1133">Transmembrane helix</keyword>
<proteinExistence type="predicted"/>
<dbReference type="AlphaFoldDB" id="A0A9D7QHQ4"/>
<dbReference type="InterPro" id="IPR022064">
    <property type="entry name" value="DUF3619"/>
</dbReference>
<reference evidence="2" key="1">
    <citation type="submission" date="2020-10" db="EMBL/GenBank/DDBJ databases">
        <title>Connecting structure to function with the recovery of over 1000 high-quality activated sludge metagenome-assembled genomes encoding full-length rRNA genes using long-read sequencing.</title>
        <authorList>
            <person name="Singleton C.M."/>
            <person name="Petriglieri F."/>
            <person name="Kristensen J.M."/>
            <person name="Kirkegaard R.H."/>
            <person name="Michaelsen T.Y."/>
            <person name="Andersen M.H."/>
            <person name="Karst S.M."/>
            <person name="Dueholm M.S."/>
            <person name="Nielsen P.H."/>
            <person name="Albertsen M."/>
        </authorList>
    </citation>
    <scope>NUCLEOTIDE SEQUENCE</scope>
    <source>
        <strain evidence="2">OdNE_18-Q3-R46-58_BAT3C.305</strain>
    </source>
</reference>
<accession>A0A9D7QHQ4</accession>